<dbReference type="Pfam" id="PF00690">
    <property type="entry name" value="Cation_ATPase_N"/>
    <property type="match status" value="1"/>
</dbReference>
<name>A0ABT5L8D2_9MOLU</name>
<dbReference type="InterPro" id="IPR050510">
    <property type="entry name" value="Cation_transp_ATPase_P-type"/>
</dbReference>
<keyword evidence="7" id="KW-1278">Translocase</keyword>
<dbReference type="PRINTS" id="PR00119">
    <property type="entry name" value="CATATPASE"/>
</dbReference>
<dbReference type="SMART" id="SM00831">
    <property type="entry name" value="Cation_ATPase_N"/>
    <property type="match status" value="1"/>
</dbReference>
<dbReference type="PANTHER" id="PTHR43294:SF21">
    <property type="entry name" value="CATION TRANSPORTING ATPASE"/>
    <property type="match status" value="1"/>
</dbReference>
<dbReference type="Pfam" id="PF00122">
    <property type="entry name" value="E1-E2_ATPase"/>
    <property type="match status" value="1"/>
</dbReference>
<feature type="transmembrane region" description="Helical" evidence="10">
    <location>
        <begin position="887"/>
        <end position="906"/>
    </location>
</feature>
<evidence type="ECO:0000256" key="4">
    <source>
        <dbReference type="ARBA" id="ARBA00022692"/>
    </source>
</evidence>
<dbReference type="InterPro" id="IPR001757">
    <property type="entry name" value="P_typ_ATPase"/>
</dbReference>
<dbReference type="SUPFAM" id="SSF56784">
    <property type="entry name" value="HAD-like"/>
    <property type="match status" value="1"/>
</dbReference>
<keyword evidence="6" id="KW-0067">ATP-binding</keyword>
<evidence type="ECO:0000256" key="8">
    <source>
        <dbReference type="ARBA" id="ARBA00022989"/>
    </source>
</evidence>
<feature type="transmembrane region" description="Helical" evidence="10">
    <location>
        <begin position="293"/>
        <end position="313"/>
    </location>
</feature>
<dbReference type="PROSITE" id="PS01229">
    <property type="entry name" value="COF_2"/>
    <property type="match status" value="1"/>
</dbReference>
<dbReference type="InterPro" id="IPR023214">
    <property type="entry name" value="HAD_sf"/>
</dbReference>
<dbReference type="SFLD" id="SFLDS00003">
    <property type="entry name" value="Haloacid_Dehalogenase"/>
    <property type="match status" value="1"/>
</dbReference>
<dbReference type="Pfam" id="PF00689">
    <property type="entry name" value="Cation_ATPase_C"/>
    <property type="match status" value="1"/>
</dbReference>
<feature type="transmembrane region" description="Helical" evidence="10">
    <location>
        <begin position="706"/>
        <end position="732"/>
    </location>
</feature>
<dbReference type="InterPro" id="IPR004014">
    <property type="entry name" value="ATPase_P-typ_cation-transptr_N"/>
</dbReference>
<evidence type="ECO:0000256" key="7">
    <source>
        <dbReference type="ARBA" id="ARBA00022967"/>
    </source>
</evidence>
<evidence type="ECO:0000256" key="10">
    <source>
        <dbReference type="SAM" id="Phobius"/>
    </source>
</evidence>
<dbReference type="InterPro" id="IPR008250">
    <property type="entry name" value="ATPase_P-typ_transduc_dom_A_sf"/>
</dbReference>
<comment type="similarity">
    <text evidence="2">Belongs to the cation transport ATPase (P-type) (TC 3.A.3) family. Type IIA subfamily.</text>
</comment>
<dbReference type="InterPro" id="IPR006068">
    <property type="entry name" value="ATPase_P-typ_cation-transptr_C"/>
</dbReference>
<evidence type="ECO:0000256" key="6">
    <source>
        <dbReference type="ARBA" id="ARBA00022840"/>
    </source>
</evidence>
<evidence type="ECO:0000256" key="5">
    <source>
        <dbReference type="ARBA" id="ARBA00022741"/>
    </source>
</evidence>
<dbReference type="SUPFAM" id="SSF81653">
    <property type="entry name" value="Calcium ATPase, transduction domain A"/>
    <property type="match status" value="1"/>
</dbReference>
<dbReference type="InterPro" id="IPR023298">
    <property type="entry name" value="ATPase_P-typ_TM_dom_sf"/>
</dbReference>
<feature type="transmembrane region" description="Helical" evidence="10">
    <location>
        <begin position="61"/>
        <end position="80"/>
    </location>
</feature>
<dbReference type="Proteomes" id="UP001221763">
    <property type="component" value="Unassembled WGS sequence"/>
</dbReference>
<feature type="transmembrane region" description="Helical" evidence="10">
    <location>
        <begin position="785"/>
        <end position="810"/>
    </location>
</feature>
<dbReference type="PANTHER" id="PTHR43294">
    <property type="entry name" value="SODIUM/POTASSIUM-TRANSPORTING ATPASE SUBUNIT ALPHA"/>
    <property type="match status" value="1"/>
</dbReference>
<dbReference type="SUPFAM" id="SSF81660">
    <property type="entry name" value="Metal cation-transporting ATPase, ATP-binding domain N"/>
    <property type="match status" value="1"/>
</dbReference>
<evidence type="ECO:0000256" key="2">
    <source>
        <dbReference type="ARBA" id="ARBA00005675"/>
    </source>
</evidence>
<dbReference type="SFLD" id="SFLDG00002">
    <property type="entry name" value="C1.7:_P-type_atpase_like"/>
    <property type="match status" value="1"/>
</dbReference>
<dbReference type="InterPro" id="IPR036412">
    <property type="entry name" value="HAD-like_sf"/>
</dbReference>
<dbReference type="InterPro" id="IPR044492">
    <property type="entry name" value="P_typ_ATPase_HD_dom"/>
</dbReference>
<dbReference type="PRINTS" id="PR00120">
    <property type="entry name" value="HATPASE"/>
</dbReference>
<feature type="transmembrane region" description="Helical" evidence="10">
    <location>
        <begin position="853"/>
        <end position="875"/>
    </location>
</feature>
<dbReference type="RefSeq" id="WP_273585143.1">
    <property type="nucleotide sequence ID" value="NZ_JANHJP010000002.1"/>
</dbReference>
<sequence length="915" mass="104861">MEKLFPQSSLELLEKKLQTNFKEGLTEEQVDKKILKNGLNKLQEPNKKNLWKKFFYQFKDYFIYILLIIFLITFLIGLIENKIEELIESILILIIILGNACLGFFYEIHKENSLFLIKKNTKTYAKVLRNKELKLIFKEKIVIGDIIFLETGDIVPADLRLIETHNLKVNESILTGETLSIEKKSNIIQKKFLLIDSPNLVFMDTTVISGRGQGVVIKTGMETQIGKITKLIKEQKKEKTPLEKNIQQLSKILIFIILIFTILNLILNLFKYYLNNEYKINITIIKQLFVSSIILAVAIIPEGLLAIITIILASSIKRLIKKNAIVKNLKTLETLGSINIICTDKTGTLTQNKMTIKQLYLNNKKIEINYNCILDQNIKKFITYGILCNNNFLYSQELKSQSKTNFSFDPVDQSFIDLGYSLNLNIYQIQKNNKKIKELPFDNNKKFMMTIHQKDNKKYLIIKGAVEILFNLSSFIQYHKDIIDKNEINIIQIKKDLNLMLSEGYKVIGIAYVKLDPFINYDLNNFNLEQILNKINKKIIFLGACGIEDPIRSDILATIEKCQKAFIKIIMITGDHIQTAIKVASELKIFNPSKDLVIEGKTLDILSEKELDDKLTSIKVYARTNPEHKLKIIKAWQKKGQIVGMIGDGVNDAPSIKKADIGIAMGISGTDITKESSDIILTDDNFQTITNAIEEGRNIFDNIKKIIIFLLSCNIGEIIVILLNTLFGSIFFNKNFIILNTLQILWINLVTDSLVAIALGLELPEKNIMTRKPRVIKASLLNKKIIWKILNEGIIIGLGAFIAALIGYQINKNNQPNQYGQTFAFMVLSLSQLIHVFNLRSLDKSIFRLRTNFYLIICFIISLFLQIIIFIIPFFRKTFKLSPSLSFLDVIIIFGFSIIPLIIVEIKKIRKKIIN</sequence>
<dbReference type="InterPro" id="IPR059000">
    <property type="entry name" value="ATPase_P-type_domA"/>
</dbReference>
<dbReference type="Pfam" id="PF13246">
    <property type="entry name" value="Cation_ATPase"/>
    <property type="match status" value="1"/>
</dbReference>
<keyword evidence="9 10" id="KW-0472">Membrane</keyword>
<evidence type="ECO:0000256" key="9">
    <source>
        <dbReference type="ARBA" id="ARBA00023136"/>
    </source>
</evidence>
<feature type="transmembrane region" description="Helical" evidence="10">
    <location>
        <begin position="86"/>
        <end position="106"/>
    </location>
</feature>
<dbReference type="EMBL" id="JANHJP010000002">
    <property type="protein sequence ID" value="MDC9031920.1"/>
    <property type="molecule type" value="Genomic_DNA"/>
</dbReference>
<keyword evidence="13" id="KW-1185">Reference proteome</keyword>
<dbReference type="Gene3D" id="1.20.1110.10">
    <property type="entry name" value="Calcium-transporting ATPase, transmembrane domain"/>
    <property type="match status" value="1"/>
</dbReference>
<comment type="subcellular location">
    <subcellularLocation>
        <location evidence="1">Cell membrane</location>
        <topology evidence="1">Multi-pass membrane protein</topology>
    </subcellularLocation>
</comment>
<proteinExistence type="inferred from homology"/>
<keyword evidence="3" id="KW-1003">Cell membrane</keyword>
<evidence type="ECO:0000256" key="1">
    <source>
        <dbReference type="ARBA" id="ARBA00004651"/>
    </source>
</evidence>
<feature type="domain" description="Cation-transporting P-type ATPase N-terminal" evidence="11">
    <location>
        <begin position="4"/>
        <end position="78"/>
    </location>
</feature>
<evidence type="ECO:0000256" key="3">
    <source>
        <dbReference type="ARBA" id="ARBA00022475"/>
    </source>
</evidence>
<dbReference type="SFLD" id="SFLDF00027">
    <property type="entry name" value="p-type_atpase"/>
    <property type="match status" value="1"/>
</dbReference>
<reference evidence="12 13" key="1">
    <citation type="journal article" date="2023" name="Plant">
        <title>Draft Genome Sequence Resource of CBPPT1, a 'Candidatus Phytoplasma trifolii'-Related Strain Associated with Potato Purple Top Disease in the Columbia Basin, U.S.A.</title>
        <authorList>
            <person name="Wei W."/>
            <person name="Shao J."/>
            <person name="Bottner-Parker K.D."/>
            <person name="Zhao Y."/>
        </authorList>
    </citation>
    <scope>NUCLEOTIDE SEQUENCE [LARGE SCALE GENOMIC DNA]</scope>
    <source>
        <strain evidence="12 13">CBPPT1</strain>
    </source>
</reference>
<accession>A0ABT5L8D2</accession>
<keyword evidence="4 10" id="KW-0812">Transmembrane</keyword>
<gene>
    <name evidence="12" type="ORF">M8044_000139</name>
</gene>
<keyword evidence="5" id="KW-0547">Nucleotide-binding</keyword>
<dbReference type="Gene3D" id="3.40.50.1000">
    <property type="entry name" value="HAD superfamily/HAD-like"/>
    <property type="match status" value="1"/>
</dbReference>
<evidence type="ECO:0000313" key="12">
    <source>
        <dbReference type="EMBL" id="MDC9031920.1"/>
    </source>
</evidence>
<dbReference type="Gene3D" id="2.70.150.10">
    <property type="entry name" value="Calcium-transporting ATPase, cytoplasmic transduction domain A"/>
    <property type="match status" value="1"/>
</dbReference>
<evidence type="ECO:0000259" key="11">
    <source>
        <dbReference type="SMART" id="SM00831"/>
    </source>
</evidence>
<dbReference type="Gene3D" id="3.40.1110.10">
    <property type="entry name" value="Calcium-transporting ATPase, cytoplasmic domain N"/>
    <property type="match status" value="1"/>
</dbReference>
<feature type="transmembrane region" description="Helical" evidence="10">
    <location>
        <begin position="744"/>
        <end position="764"/>
    </location>
</feature>
<feature type="transmembrane region" description="Helical" evidence="10">
    <location>
        <begin position="822"/>
        <end position="841"/>
    </location>
</feature>
<feature type="transmembrane region" description="Helical" evidence="10">
    <location>
        <begin position="252"/>
        <end position="273"/>
    </location>
</feature>
<keyword evidence="8 10" id="KW-1133">Transmembrane helix</keyword>
<dbReference type="InterPro" id="IPR023299">
    <property type="entry name" value="ATPase_P-typ_cyto_dom_N"/>
</dbReference>
<comment type="caution">
    <text evidence="12">The sequence shown here is derived from an EMBL/GenBank/DDBJ whole genome shotgun (WGS) entry which is preliminary data.</text>
</comment>
<organism evidence="12 13">
    <name type="scientific">Columbia Basin potato purple top phytoplasma</name>
    <dbReference type="NCBI Taxonomy" id="307134"/>
    <lineage>
        <taxon>Bacteria</taxon>
        <taxon>Bacillati</taxon>
        <taxon>Mycoplasmatota</taxon>
        <taxon>Mollicutes</taxon>
        <taxon>Acholeplasmatales</taxon>
        <taxon>Acholeplasmataceae</taxon>
        <taxon>Candidatus Phytoplasma</taxon>
        <taxon>16SrVI (Clover proliferation group)</taxon>
    </lineage>
</organism>
<dbReference type="InterPro" id="IPR018303">
    <property type="entry name" value="ATPase_P-typ_P_site"/>
</dbReference>
<dbReference type="NCBIfam" id="TIGR01494">
    <property type="entry name" value="ATPase_P-type"/>
    <property type="match status" value="2"/>
</dbReference>
<evidence type="ECO:0000313" key="13">
    <source>
        <dbReference type="Proteomes" id="UP001221763"/>
    </source>
</evidence>
<dbReference type="PROSITE" id="PS00154">
    <property type="entry name" value="ATPASE_E1_E2"/>
    <property type="match status" value="1"/>
</dbReference>
<dbReference type="SUPFAM" id="SSF81665">
    <property type="entry name" value="Calcium ATPase, transmembrane domain M"/>
    <property type="match status" value="1"/>
</dbReference>
<protein>
    <submittedName>
        <fullName evidence="12">Cation-transporting P-type ATPase</fullName>
    </submittedName>
</protein>